<protein>
    <submittedName>
        <fullName evidence="1">Uncharacterized protein</fullName>
    </submittedName>
</protein>
<gene>
    <name evidence="1" type="ORF">LCGC14_1443710</name>
</gene>
<sequence>MMERQIRSLMMKIECAVCHRPIKSFQVNEDRERMGTKFKVFCHGESEEVNLDRMLTEDCKIEPGIAFEK</sequence>
<dbReference type="EMBL" id="LAZR01009871">
    <property type="protein sequence ID" value="KKM70138.1"/>
    <property type="molecule type" value="Genomic_DNA"/>
</dbReference>
<proteinExistence type="predicted"/>
<comment type="caution">
    <text evidence="1">The sequence shown here is derived from an EMBL/GenBank/DDBJ whole genome shotgun (WGS) entry which is preliminary data.</text>
</comment>
<organism evidence="1">
    <name type="scientific">marine sediment metagenome</name>
    <dbReference type="NCBI Taxonomy" id="412755"/>
    <lineage>
        <taxon>unclassified sequences</taxon>
        <taxon>metagenomes</taxon>
        <taxon>ecological metagenomes</taxon>
    </lineage>
</organism>
<reference evidence="1" key="1">
    <citation type="journal article" date="2015" name="Nature">
        <title>Complex archaea that bridge the gap between prokaryotes and eukaryotes.</title>
        <authorList>
            <person name="Spang A."/>
            <person name="Saw J.H."/>
            <person name="Jorgensen S.L."/>
            <person name="Zaremba-Niedzwiedzka K."/>
            <person name="Martijn J."/>
            <person name="Lind A.E."/>
            <person name="van Eijk R."/>
            <person name="Schleper C."/>
            <person name="Guy L."/>
            <person name="Ettema T.J."/>
        </authorList>
    </citation>
    <scope>NUCLEOTIDE SEQUENCE</scope>
</reference>
<accession>A0A0F9JKI4</accession>
<name>A0A0F9JKI4_9ZZZZ</name>
<dbReference type="AlphaFoldDB" id="A0A0F9JKI4"/>
<evidence type="ECO:0000313" key="1">
    <source>
        <dbReference type="EMBL" id="KKM70138.1"/>
    </source>
</evidence>